<feature type="region of interest" description="Disordered" evidence="1">
    <location>
        <begin position="26"/>
        <end position="58"/>
    </location>
</feature>
<dbReference type="GeneID" id="4322881"/>
<accession>Q0CEN0</accession>
<evidence type="ECO:0000256" key="1">
    <source>
        <dbReference type="SAM" id="MobiDB-lite"/>
    </source>
</evidence>
<organism evidence="2 3">
    <name type="scientific">Aspergillus terreus (strain NIH 2624 / FGSC A1156)</name>
    <dbReference type="NCBI Taxonomy" id="341663"/>
    <lineage>
        <taxon>Eukaryota</taxon>
        <taxon>Fungi</taxon>
        <taxon>Dikarya</taxon>
        <taxon>Ascomycota</taxon>
        <taxon>Pezizomycotina</taxon>
        <taxon>Eurotiomycetes</taxon>
        <taxon>Eurotiomycetidae</taxon>
        <taxon>Eurotiales</taxon>
        <taxon>Aspergillaceae</taxon>
        <taxon>Aspergillus</taxon>
        <taxon>Aspergillus subgen. Circumdati</taxon>
    </lineage>
</organism>
<protein>
    <submittedName>
        <fullName evidence="2">Uncharacterized protein</fullName>
    </submittedName>
</protein>
<sequence>MWWTPDSQVSKWSLALKNRFHGTVESISSSVDPADVGNQTGGGLPGGSGRPHHHVGVMPVRPEEEVRGDVCTFGRTTAKILVDTSRPRGETKTRESRGWI</sequence>
<name>Q0CEN0_ASPTN</name>
<dbReference type="HOGENOM" id="CLU_2305499_0_0_1"/>
<proteinExistence type="predicted"/>
<dbReference type="VEuPathDB" id="FungiDB:ATEG_07854"/>
<evidence type="ECO:0000313" key="3">
    <source>
        <dbReference type="Proteomes" id="UP000007963"/>
    </source>
</evidence>
<dbReference type="Proteomes" id="UP000007963">
    <property type="component" value="Unassembled WGS sequence"/>
</dbReference>
<reference evidence="3" key="1">
    <citation type="submission" date="2005-09" db="EMBL/GenBank/DDBJ databases">
        <title>Annotation of the Aspergillus terreus NIH2624 genome.</title>
        <authorList>
            <person name="Birren B.W."/>
            <person name="Lander E.S."/>
            <person name="Galagan J.E."/>
            <person name="Nusbaum C."/>
            <person name="Devon K."/>
            <person name="Henn M."/>
            <person name="Ma L.-J."/>
            <person name="Jaffe D.B."/>
            <person name="Butler J."/>
            <person name="Alvarez P."/>
            <person name="Gnerre S."/>
            <person name="Grabherr M."/>
            <person name="Kleber M."/>
            <person name="Mauceli E.W."/>
            <person name="Brockman W."/>
            <person name="Rounsley S."/>
            <person name="Young S.K."/>
            <person name="LaButti K."/>
            <person name="Pushparaj V."/>
            <person name="DeCaprio D."/>
            <person name="Crawford M."/>
            <person name="Koehrsen M."/>
            <person name="Engels R."/>
            <person name="Montgomery P."/>
            <person name="Pearson M."/>
            <person name="Howarth C."/>
            <person name="Larson L."/>
            <person name="Luoma S."/>
            <person name="White J."/>
            <person name="Alvarado L."/>
            <person name="Kodira C.D."/>
            <person name="Zeng Q."/>
            <person name="Oleary S."/>
            <person name="Yandava C."/>
            <person name="Denning D.W."/>
            <person name="Nierman W.C."/>
            <person name="Milne T."/>
            <person name="Madden K."/>
        </authorList>
    </citation>
    <scope>NUCLEOTIDE SEQUENCE [LARGE SCALE GENOMIC DNA]</scope>
    <source>
        <strain evidence="3">NIH 2624 / FGSC A1156</strain>
    </source>
</reference>
<feature type="compositionally biased region" description="Gly residues" evidence="1">
    <location>
        <begin position="39"/>
        <end position="49"/>
    </location>
</feature>
<dbReference type="RefSeq" id="XP_001216475.1">
    <property type="nucleotide sequence ID" value="XM_001216475.1"/>
</dbReference>
<dbReference type="EMBL" id="CH476604">
    <property type="protein sequence ID" value="EAU32116.1"/>
    <property type="molecule type" value="Genomic_DNA"/>
</dbReference>
<gene>
    <name evidence="2" type="ORF">ATEG_07854</name>
</gene>
<evidence type="ECO:0000313" key="2">
    <source>
        <dbReference type="EMBL" id="EAU32116.1"/>
    </source>
</evidence>
<dbReference type="AlphaFoldDB" id="Q0CEN0"/>